<organism evidence="2 3">
    <name type="scientific">Dichotomopilus funicola</name>
    <dbReference type="NCBI Taxonomy" id="1934379"/>
    <lineage>
        <taxon>Eukaryota</taxon>
        <taxon>Fungi</taxon>
        <taxon>Dikarya</taxon>
        <taxon>Ascomycota</taxon>
        <taxon>Pezizomycotina</taxon>
        <taxon>Sordariomycetes</taxon>
        <taxon>Sordariomycetidae</taxon>
        <taxon>Sordariales</taxon>
        <taxon>Chaetomiaceae</taxon>
        <taxon>Dichotomopilus</taxon>
    </lineage>
</organism>
<sequence>MEPLFLSPALPSELLQFIIDKCSYPTTLIICGNKADFLASLSHDLLQHQQQRITGKPHGPTVAKQPTTSSHTALDTGTEPLSRRVAVPPSVSPETPNVAETRPKREEEAEGDQTLAAAEPHPLLIPHLAQLYTTRHIRTVFIPTVSHLRAFLSVFSLSVPPATSSATQKRTNKVVPPPPLANSGRTPTAARAPGTSSSPQNGPHLLIYNFIALHRHTSEWSIQGLGASSAVLVEAGRREGIGVVVIEERGVETGKGLVGMKVLLTERVPVLGGLERRAGGAVGERDGKGRTGWAEKTVDVRRVLGRWFRFREGPWDSSHVGDS</sequence>
<dbReference type="Proteomes" id="UP001302676">
    <property type="component" value="Unassembled WGS sequence"/>
</dbReference>
<feature type="compositionally biased region" description="Polar residues" evidence="1">
    <location>
        <begin position="64"/>
        <end position="75"/>
    </location>
</feature>
<dbReference type="EMBL" id="MU853576">
    <property type="protein sequence ID" value="KAK4144522.1"/>
    <property type="molecule type" value="Genomic_DNA"/>
</dbReference>
<keyword evidence="3" id="KW-1185">Reference proteome</keyword>
<protein>
    <submittedName>
        <fullName evidence="2">Uncharacterized protein</fullName>
    </submittedName>
</protein>
<comment type="caution">
    <text evidence="2">The sequence shown here is derived from an EMBL/GenBank/DDBJ whole genome shotgun (WGS) entry which is preliminary data.</text>
</comment>
<evidence type="ECO:0000256" key="1">
    <source>
        <dbReference type="SAM" id="MobiDB-lite"/>
    </source>
</evidence>
<gene>
    <name evidence="2" type="ORF">C8A04DRAFT_11406</name>
</gene>
<name>A0AAN6V4C7_9PEZI</name>
<proteinExistence type="predicted"/>
<dbReference type="AlphaFoldDB" id="A0AAN6V4C7"/>
<accession>A0AAN6V4C7</accession>
<reference evidence="2" key="2">
    <citation type="submission" date="2023-05" db="EMBL/GenBank/DDBJ databases">
        <authorList>
            <consortium name="Lawrence Berkeley National Laboratory"/>
            <person name="Steindorff A."/>
            <person name="Hensen N."/>
            <person name="Bonometti L."/>
            <person name="Westerberg I."/>
            <person name="Brannstrom I.O."/>
            <person name="Guillou S."/>
            <person name="Cros-Aarteil S."/>
            <person name="Calhoun S."/>
            <person name="Haridas S."/>
            <person name="Kuo A."/>
            <person name="Mondo S."/>
            <person name="Pangilinan J."/>
            <person name="Riley R."/>
            <person name="Labutti K."/>
            <person name="Andreopoulos B."/>
            <person name="Lipzen A."/>
            <person name="Chen C."/>
            <person name="Yanf M."/>
            <person name="Daum C."/>
            <person name="Ng V."/>
            <person name="Clum A."/>
            <person name="Ohm R."/>
            <person name="Martin F."/>
            <person name="Silar P."/>
            <person name="Natvig D."/>
            <person name="Lalanne C."/>
            <person name="Gautier V."/>
            <person name="Ament-Velasquez S.L."/>
            <person name="Kruys A."/>
            <person name="Hutchinson M.I."/>
            <person name="Powell A.J."/>
            <person name="Barry K."/>
            <person name="Miller A.N."/>
            <person name="Grigoriev I.V."/>
            <person name="Debuchy R."/>
            <person name="Gladieux P."/>
            <person name="Thoren M.H."/>
            <person name="Johannesson H."/>
        </authorList>
    </citation>
    <scope>NUCLEOTIDE SEQUENCE</scope>
    <source>
        <strain evidence="2">CBS 141.50</strain>
    </source>
</reference>
<dbReference type="RefSeq" id="XP_062637893.1">
    <property type="nucleotide sequence ID" value="XM_062776962.1"/>
</dbReference>
<evidence type="ECO:0000313" key="2">
    <source>
        <dbReference type="EMBL" id="KAK4144522.1"/>
    </source>
</evidence>
<feature type="region of interest" description="Disordered" evidence="1">
    <location>
        <begin position="162"/>
        <end position="200"/>
    </location>
</feature>
<dbReference type="GeneID" id="87813575"/>
<feature type="region of interest" description="Disordered" evidence="1">
    <location>
        <begin position="51"/>
        <end position="113"/>
    </location>
</feature>
<evidence type="ECO:0000313" key="3">
    <source>
        <dbReference type="Proteomes" id="UP001302676"/>
    </source>
</evidence>
<reference evidence="2" key="1">
    <citation type="journal article" date="2023" name="Mol. Phylogenet. Evol.">
        <title>Genome-scale phylogeny and comparative genomics of the fungal order Sordariales.</title>
        <authorList>
            <person name="Hensen N."/>
            <person name="Bonometti L."/>
            <person name="Westerberg I."/>
            <person name="Brannstrom I.O."/>
            <person name="Guillou S."/>
            <person name="Cros-Aarteil S."/>
            <person name="Calhoun S."/>
            <person name="Haridas S."/>
            <person name="Kuo A."/>
            <person name="Mondo S."/>
            <person name="Pangilinan J."/>
            <person name="Riley R."/>
            <person name="LaButti K."/>
            <person name="Andreopoulos B."/>
            <person name="Lipzen A."/>
            <person name="Chen C."/>
            <person name="Yan M."/>
            <person name="Daum C."/>
            <person name="Ng V."/>
            <person name="Clum A."/>
            <person name="Steindorff A."/>
            <person name="Ohm R.A."/>
            <person name="Martin F."/>
            <person name="Silar P."/>
            <person name="Natvig D.O."/>
            <person name="Lalanne C."/>
            <person name="Gautier V."/>
            <person name="Ament-Velasquez S.L."/>
            <person name="Kruys A."/>
            <person name="Hutchinson M.I."/>
            <person name="Powell A.J."/>
            <person name="Barry K."/>
            <person name="Miller A.N."/>
            <person name="Grigoriev I.V."/>
            <person name="Debuchy R."/>
            <person name="Gladieux P."/>
            <person name="Hiltunen Thoren M."/>
            <person name="Johannesson H."/>
        </authorList>
    </citation>
    <scope>NUCLEOTIDE SEQUENCE</scope>
    <source>
        <strain evidence="2">CBS 141.50</strain>
    </source>
</reference>